<proteinExistence type="predicted"/>
<dbReference type="AlphaFoldDB" id="A0AAX2UKL7"/>
<reference evidence="2 4" key="2">
    <citation type="submission" date="2019-08" db="EMBL/GenBank/DDBJ databases">
        <title>Rapid identification of Enteric Bacteria from Whole Genome Sequences (WGS) using Average Nucleotide Identity (ANI).</title>
        <authorList>
            <person name="Lane C."/>
        </authorList>
    </citation>
    <scope>NUCLEOTIDE SEQUENCE [LARGE SCALE GENOMIC DNA]</scope>
    <source>
        <strain evidence="2 4">D4984</strain>
    </source>
</reference>
<accession>A0AAX2UKL7</accession>
<keyword evidence="4" id="KW-1185">Reference proteome</keyword>
<dbReference type="Proteomes" id="UP000306813">
    <property type="component" value="Unassembled WGS sequence"/>
</dbReference>
<reference evidence="1 3" key="1">
    <citation type="submission" date="2019-05" db="EMBL/GenBank/DDBJ databases">
        <title>Draft genomes of eight strains of Campylobacter helveticus isolated from cats and a dog in New Zealand.</title>
        <authorList>
            <person name="Bojanic K."/>
            <person name="Midwinter A.C."/>
            <person name="Biggs P.J."/>
            <person name="Acke E."/>
            <person name="Cornelius A.J."/>
            <person name="Marshall J.C."/>
        </authorList>
    </citation>
    <scope>NUCLEOTIDE SEQUENCE [LARGE SCALE GENOMIC DNA]</scope>
    <source>
        <strain evidence="1 3">ACP123b</strain>
    </source>
</reference>
<dbReference type="RefSeq" id="WP_139021734.1">
    <property type="nucleotide sequence ID" value="NZ_JANKHQ010000017.1"/>
</dbReference>
<gene>
    <name evidence="1" type="ORF">FDW42_04590</name>
    <name evidence="2" type="ORF">FVD16_00795</name>
</gene>
<evidence type="ECO:0000313" key="4">
    <source>
        <dbReference type="Proteomes" id="UP000321317"/>
    </source>
</evidence>
<comment type="caution">
    <text evidence="1">The sequence shown here is derived from an EMBL/GenBank/DDBJ whole genome shotgun (WGS) entry which is preliminary data.</text>
</comment>
<evidence type="ECO:0000313" key="2">
    <source>
        <dbReference type="EMBL" id="TXK60659.1"/>
    </source>
</evidence>
<sequence length="385" mass="43186">MKVLKFTTGVFYPLKRGESLVSLDNNYTKKYNYNRKTKHIHHLISGVSFSNRVPALWLTPLKLYSIFPKPLFKQGVSVKFILLALLSGFTLAHANKEANNIIDSASEGRKVIEEKALAPIDINKDKEKLFYSETILNWHYALQKENPRGTETIAKTSENLFVKNLIENNTSKDTNTSTAEELVVVKGYCFIRDEVNVGKQPSALRLECSTNVGSITMFGNLVNLNEKASLIVDPKYIEKNGVRFEVKSSIVTNEEKTSYNIATYVNDRMIAKVGYGALSAGSDEVKNASNEYLRALEESKKKQETAYVNVPDGNGNMYPQAVQNTNTETPDPLDYLVKGAINVTASAVKSFADLAKEDLPYLYQIVPKTKIWIDLKVNKQGEYVK</sequence>
<evidence type="ECO:0000313" key="1">
    <source>
        <dbReference type="EMBL" id="TNB57657.1"/>
    </source>
</evidence>
<dbReference type="EMBL" id="VDBS01000035">
    <property type="protein sequence ID" value="TNB57657.1"/>
    <property type="molecule type" value="Genomic_DNA"/>
</dbReference>
<evidence type="ECO:0000313" key="3">
    <source>
        <dbReference type="Proteomes" id="UP000306813"/>
    </source>
</evidence>
<organism evidence="1 3">
    <name type="scientific">Campylobacter helveticus</name>
    <dbReference type="NCBI Taxonomy" id="28898"/>
    <lineage>
        <taxon>Bacteria</taxon>
        <taxon>Pseudomonadati</taxon>
        <taxon>Campylobacterota</taxon>
        <taxon>Epsilonproteobacteria</taxon>
        <taxon>Campylobacterales</taxon>
        <taxon>Campylobacteraceae</taxon>
        <taxon>Campylobacter</taxon>
    </lineage>
</organism>
<dbReference type="Proteomes" id="UP000321317">
    <property type="component" value="Unassembled WGS sequence"/>
</dbReference>
<protein>
    <submittedName>
        <fullName evidence="1">Uncharacterized protein</fullName>
    </submittedName>
</protein>
<name>A0AAX2UKL7_9BACT</name>
<dbReference type="EMBL" id="VRMA01000003">
    <property type="protein sequence ID" value="TXK60659.1"/>
    <property type="molecule type" value="Genomic_DNA"/>
</dbReference>